<evidence type="ECO:0000313" key="3">
    <source>
        <dbReference type="Proteomes" id="UP000050874"/>
    </source>
</evidence>
<dbReference type="AlphaFoldDB" id="A0A0R2PY46"/>
<dbReference type="InterPro" id="IPR029058">
    <property type="entry name" value="AB_hydrolase_fold"/>
</dbReference>
<name>A0A0R2PY46_9GAMM</name>
<evidence type="ECO:0000313" key="2">
    <source>
        <dbReference type="EMBL" id="KRO40995.1"/>
    </source>
</evidence>
<dbReference type="Pfam" id="PF12697">
    <property type="entry name" value="Abhydrolase_6"/>
    <property type="match status" value="1"/>
</dbReference>
<dbReference type="InterPro" id="IPR000073">
    <property type="entry name" value="AB_hydrolase_1"/>
</dbReference>
<dbReference type="SUPFAM" id="SSF53474">
    <property type="entry name" value="alpha/beta-Hydrolases"/>
    <property type="match status" value="1"/>
</dbReference>
<sequence length="242" mass="27228">MNNLKTYFHNFESIDKKKKSILFIPGAGMDHRFVRALSFPEADYNPPLVIDVPGHGWTKGSPCNDIQSYSKFLIHALRESNLENLVLCGHSMGGLIALDMLIHHGFLAQSLILLNSIYPIRVSDTLIEKAKAGNGYAADFIIKFGLHKRLLGMKNIFPQEESLVMLSDLEACNNFQLNHQDLEKLKLPISLILGSKDKLVNLKEVDNFANHSSCKVYTMNEVGHFPFFENPDELSQLITSVI</sequence>
<feature type="domain" description="AB hydrolase-1" evidence="1">
    <location>
        <begin position="21"/>
        <end position="235"/>
    </location>
</feature>
<protein>
    <recommendedName>
        <fullName evidence="1">AB hydrolase-1 domain-containing protein</fullName>
    </recommendedName>
</protein>
<gene>
    <name evidence="2" type="ORF">ABR63_06150</name>
</gene>
<evidence type="ECO:0000259" key="1">
    <source>
        <dbReference type="Pfam" id="PF12697"/>
    </source>
</evidence>
<dbReference type="Gene3D" id="3.40.50.1820">
    <property type="entry name" value="alpha/beta hydrolase"/>
    <property type="match status" value="1"/>
</dbReference>
<organism evidence="2 3">
    <name type="scientific">SAR86 cluster bacterium BACL1 MAG-120920-bin57</name>
    <dbReference type="NCBI Taxonomy" id="1655571"/>
    <lineage>
        <taxon>Bacteria</taxon>
        <taxon>Pseudomonadati</taxon>
        <taxon>Pseudomonadota</taxon>
        <taxon>Gammaproteobacteria</taxon>
        <taxon>SAR86 cluster</taxon>
    </lineage>
</organism>
<reference evidence="3" key="1">
    <citation type="submission" date="2015-10" db="EMBL/GenBank/DDBJ databases">
        <title>Metagenome-Assembled Genomes uncover a global brackish microbiome.</title>
        <authorList>
            <person name="Hugerth L.W."/>
            <person name="Larsson J."/>
            <person name="Alneberg J."/>
            <person name="Lindh M.V."/>
            <person name="Legrand C."/>
            <person name="Pinhassi J."/>
            <person name="Andersson A."/>
        </authorList>
    </citation>
    <scope>NUCLEOTIDE SEQUENCE [LARGE SCALE GENOMIC DNA]</scope>
</reference>
<comment type="caution">
    <text evidence="2">The sequence shown here is derived from an EMBL/GenBank/DDBJ whole genome shotgun (WGS) entry which is preliminary data.</text>
</comment>
<proteinExistence type="predicted"/>
<dbReference type="PANTHER" id="PTHR46438:SF11">
    <property type="entry name" value="LIPASE-RELATED"/>
    <property type="match status" value="1"/>
</dbReference>
<dbReference type="PANTHER" id="PTHR46438">
    <property type="entry name" value="ALPHA/BETA-HYDROLASES SUPERFAMILY PROTEIN"/>
    <property type="match status" value="1"/>
</dbReference>
<accession>A0A0R2PY46</accession>
<dbReference type="EMBL" id="LIAV01000037">
    <property type="protein sequence ID" value="KRO40995.1"/>
    <property type="molecule type" value="Genomic_DNA"/>
</dbReference>
<dbReference type="Proteomes" id="UP000050874">
    <property type="component" value="Unassembled WGS sequence"/>
</dbReference>